<dbReference type="Proteomes" id="UP000294820">
    <property type="component" value="Chromosome 1"/>
</dbReference>
<name>A0A375AFC2_9GAMM</name>
<reference evidence="1 2" key="1">
    <citation type="submission" date="2016-09" db="EMBL/GenBank/DDBJ databases">
        <authorList>
            <person name="Reverchon S."/>
            <person name="Nasser W."/>
            <person name="Leonard S."/>
            <person name="Brochier C."/>
            <person name="Duprey A."/>
        </authorList>
    </citation>
    <scope>NUCLEOTIDE SEQUENCE [LARGE SCALE GENOMIC DNA]</scope>
    <source>
        <strain evidence="1 2">174/2</strain>
    </source>
</reference>
<keyword evidence="1" id="KW-0966">Cell projection</keyword>
<accession>A0A375AFC2</accession>
<proteinExistence type="predicted"/>
<dbReference type="AlphaFoldDB" id="A0A375AFC2"/>
<sequence>MRADVLTESAGAQFSPGLDVQLQQIGVQEWQRLSLIEQALQDMGAAESHHGEAS</sequence>
<dbReference type="EMBL" id="LT615367">
    <property type="protein sequence ID" value="SLM64745.1"/>
    <property type="molecule type" value="Genomic_DNA"/>
</dbReference>
<organism evidence="1 2">
    <name type="scientific">Dickeya aquatica</name>
    <dbReference type="NCBI Taxonomy" id="1401087"/>
    <lineage>
        <taxon>Bacteria</taxon>
        <taxon>Pseudomonadati</taxon>
        <taxon>Pseudomonadota</taxon>
        <taxon>Gammaproteobacteria</taxon>
        <taxon>Enterobacterales</taxon>
        <taxon>Pectobacteriaceae</taxon>
        <taxon>Dickeya</taxon>
    </lineage>
</organism>
<gene>
    <name evidence="1" type="ORF">DAQ1742_03967</name>
</gene>
<evidence type="ECO:0000313" key="1">
    <source>
        <dbReference type="EMBL" id="SLM64745.1"/>
    </source>
</evidence>
<keyword evidence="1" id="KW-0282">Flagellum</keyword>
<keyword evidence="1" id="KW-0969">Cilium</keyword>
<protein>
    <submittedName>
        <fullName evidence="1">Flagellar hook-length control protein</fullName>
    </submittedName>
</protein>
<evidence type="ECO:0000313" key="2">
    <source>
        <dbReference type="Proteomes" id="UP000294820"/>
    </source>
</evidence>
<dbReference type="KEGG" id="daq:DAQ1742_03967"/>
<keyword evidence="2" id="KW-1185">Reference proteome</keyword>